<gene>
    <name evidence="2" type="ORF">DWY25_09050</name>
</gene>
<dbReference type="EMBL" id="QRUP01000009">
    <property type="protein sequence ID" value="RGR74213.1"/>
    <property type="molecule type" value="Genomic_DNA"/>
</dbReference>
<dbReference type="InterPro" id="IPR036938">
    <property type="entry name" value="PAP2/HPO_sf"/>
</dbReference>
<dbReference type="Pfam" id="PF02681">
    <property type="entry name" value="DUF212"/>
    <property type="match status" value="1"/>
</dbReference>
<organism evidence="2 3">
    <name type="scientific">Holdemania filiformis</name>
    <dbReference type="NCBI Taxonomy" id="61171"/>
    <lineage>
        <taxon>Bacteria</taxon>
        <taxon>Bacillati</taxon>
        <taxon>Bacillota</taxon>
        <taxon>Erysipelotrichia</taxon>
        <taxon>Erysipelotrichales</taxon>
        <taxon>Erysipelotrichaceae</taxon>
        <taxon>Holdemania</taxon>
    </lineage>
</organism>
<evidence type="ECO:0000256" key="1">
    <source>
        <dbReference type="SAM" id="Phobius"/>
    </source>
</evidence>
<name>A0A412G1C7_9FIRM</name>
<keyword evidence="1" id="KW-1133">Transmembrane helix</keyword>
<keyword evidence="3" id="KW-1185">Reference proteome</keyword>
<accession>A0A412G1C7</accession>
<protein>
    <submittedName>
        <fullName evidence="2">Divergent PAP2 family protein</fullName>
    </submittedName>
</protein>
<dbReference type="PANTHER" id="PTHR31446:SF29">
    <property type="entry name" value="ACID PHOSPHATASE_VANADIUM-DEPENDENT HALOPEROXIDASE-RELATED PROTEIN"/>
    <property type="match status" value="1"/>
</dbReference>
<evidence type="ECO:0000313" key="3">
    <source>
        <dbReference type="Proteomes" id="UP000284178"/>
    </source>
</evidence>
<reference evidence="2 3" key="1">
    <citation type="submission" date="2018-08" db="EMBL/GenBank/DDBJ databases">
        <title>A genome reference for cultivated species of the human gut microbiota.</title>
        <authorList>
            <person name="Zou Y."/>
            <person name="Xue W."/>
            <person name="Luo G."/>
        </authorList>
    </citation>
    <scope>NUCLEOTIDE SEQUENCE [LARGE SCALE GENOMIC DNA]</scope>
    <source>
        <strain evidence="2 3">AF24-29</strain>
    </source>
</reference>
<dbReference type="AlphaFoldDB" id="A0A412G1C7"/>
<dbReference type="PANTHER" id="PTHR31446">
    <property type="entry name" value="ACID PHOSPHATASE/VANADIUM-DEPENDENT HALOPEROXIDASE-RELATED PROTEIN"/>
    <property type="match status" value="1"/>
</dbReference>
<dbReference type="SUPFAM" id="SSF48317">
    <property type="entry name" value="Acid phosphatase/Vanadium-dependent haloperoxidase"/>
    <property type="match status" value="1"/>
</dbReference>
<feature type="transmembrane region" description="Helical" evidence="1">
    <location>
        <begin position="130"/>
        <end position="150"/>
    </location>
</feature>
<keyword evidence="1" id="KW-0812">Transmembrane</keyword>
<dbReference type="RefSeq" id="WP_006058768.1">
    <property type="nucleotide sequence ID" value="NZ_CABJCV010000009.1"/>
</dbReference>
<proteinExistence type="predicted"/>
<dbReference type="InterPro" id="IPR003832">
    <property type="entry name" value="DUF212"/>
</dbReference>
<keyword evidence="1" id="KW-0472">Membrane</keyword>
<evidence type="ECO:0000313" key="2">
    <source>
        <dbReference type="EMBL" id="RGR74213.1"/>
    </source>
</evidence>
<dbReference type="GeneID" id="83015547"/>
<comment type="caution">
    <text evidence="2">The sequence shown here is derived from an EMBL/GenBank/DDBJ whole genome shotgun (WGS) entry which is preliminary data.</text>
</comment>
<dbReference type="Proteomes" id="UP000284178">
    <property type="component" value="Unassembled WGS sequence"/>
</dbReference>
<feature type="transmembrane region" description="Helical" evidence="1">
    <location>
        <begin position="65"/>
        <end position="85"/>
    </location>
</feature>
<sequence length="151" mass="17065">MLQQMYPFWAAIVANLTAQLLKPVIRYIRTRDWDWHLALESGGFPSSHTSTVAALTLAVGITDNFSSTLFAVTLMFSLIVAYDAANVRYYAGQNIRITQQLIKDIQILTQTRLDDPIYLTKVKEVLGHKWIEVFGGIILGLIIAGLMYFIR</sequence>